<keyword evidence="3" id="KW-0547">Nucleotide-binding</keyword>
<evidence type="ECO:0000313" key="8">
    <source>
        <dbReference type="Proteomes" id="UP000053732"/>
    </source>
</evidence>
<keyword evidence="1" id="KW-0723">Serine/threonine-protein kinase</keyword>
<dbReference type="InterPro" id="IPR000719">
    <property type="entry name" value="Prot_kinase_dom"/>
</dbReference>
<dbReference type="PANTHER" id="PTHR24058">
    <property type="entry name" value="DUAL SPECIFICITY PROTEIN KINASE"/>
    <property type="match status" value="1"/>
</dbReference>
<keyword evidence="2" id="KW-0808">Transferase</keyword>
<evidence type="ECO:0000256" key="1">
    <source>
        <dbReference type="ARBA" id="ARBA00022527"/>
    </source>
</evidence>
<accession>A0A0G4P4G5</accession>
<dbReference type="Pfam" id="PF00069">
    <property type="entry name" value="Pkinase"/>
    <property type="match status" value="1"/>
</dbReference>
<protein>
    <submittedName>
        <fullName evidence="7">Calcium/calmodulin-dependent protein kinase-like</fullName>
    </submittedName>
</protein>
<dbReference type="AlphaFoldDB" id="A0A0G4P4G5"/>
<dbReference type="GO" id="GO:0004674">
    <property type="term" value="F:protein serine/threonine kinase activity"/>
    <property type="evidence" value="ECO:0007669"/>
    <property type="project" value="UniProtKB-KW"/>
</dbReference>
<feature type="domain" description="Protein kinase" evidence="6">
    <location>
        <begin position="1"/>
        <end position="184"/>
    </location>
</feature>
<dbReference type="STRING" id="1429867.A0A0G4P4G5"/>
<dbReference type="GO" id="GO:0005524">
    <property type="term" value="F:ATP binding"/>
    <property type="evidence" value="ECO:0007669"/>
    <property type="project" value="UniProtKB-KW"/>
</dbReference>
<evidence type="ECO:0000256" key="5">
    <source>
        <dbReference type="ARBA" id="ARBA00022840"/>
    </source>
</evidence>
<reference evidence="7 8" key="1">
    <citation type="journal article" date="2014" name="Nat. Commun.">
        <title>Multiple recent horizontal transfers of a large genomic region in cheese making fungi.</title>
        <authorList>
            <person name="Cheeseman K."/>
            <person name="Ropars J."/>
            <person name="Renault P."/>
            <person name="Dupont J."/>
            <person name="Gouzy J."/>
            <person name="Branca A."/>
            <person name="Abraham A.L."/>
            <person name="Ceppi M."/>
            <person name="Conseiller E."/>
            <person name="Debuchy R."/>
            <person name="Malagnac F."/>
            <person name="Goarin A."/>
            <person name="Silar P."/>
            <person name="Lacoste S."/>
            <person name="Sallet E."/>
            <person name="Bensimon A."/>
            <person name="Giraud T."/>
            <person name="Brygoo Y."/>
        </authorList>
    </citation>
    <scope>NUCLEOTIDE SEQUENCE [LARGE SCALE GENOMIC DNA]</scope>
    <source>
        <strain evidence="8">FM 013</strain>
    </source>
</reference>
<keyword evidence="5" id="KW-0067">ATP-binding</keyword>
<name>A0A0G4P4G5_PENC3</name>
<evidence type="ECO:0000313" key="7">
    <source>
        <dbReference type="EMBL" id="CRL21177.1"/>
    </source>
</evidence>
<evidence type="ECO:0000259" key="6">
    <source>
        <dbReference type="PROSITE" id="PS50011"/>
    </source>
</evidence>
<dbReference type="InterPro" id="IPR011009">
    <property type="entry name" value="Kinase-like_dom_sf"/>
</dbReference>
<evidence type="ECO:0000256" key="2">
    <source>
        <dbReference type="ARBA" id="ARBA00022679"/>
    </source>
</evidence>
<sequence>MVDCHANAEEEILIERVQVTDLENAAYLPKGRCIKGMLAGNDNWRSPEAHFKGELNKPTDLFSFGVVCIYAMLGRVIFGPDEDFRVHESKGALPAFIRLQRQVSYFGDQAGIDGLLKHISDDEVGSQVLRMFWEDRDEDRIPYIPFSEWVDVCDAAFNDLIRGLTCLDPTRRITAHQALQHEWLTDVE</sequence>
<dbReference type="SUPFAM" id="SSF56112">
    <property type="entry name" value="Protein kinase-like (PK-like)"/>
    <property type="match status" value="1"/>
</dbReference>
<organism evidence="7 8">
    <name type="scientific">Penicillium camemberti (strain FM 013)</name>
    <dbReference type="NCBI Taxonomy" id="1429867"/>
    <lineage>
        <taxon>Eukaryota</taxon>
        <taxon>Fungi</taxon>
        <taxon>Dikarya</taxon>
        <taxon>Ascomycota</taxon>
        <taxon>Pezizomycotina</taxon>
        <taxon>Eurotiomycetes</taxon>
        <taxon>Eurotiomycetidae</taxon>
        <taxon>Eurotiales</taxon>
        <taxon>Aspergillaceae</taxon>
        <taxon>Penicillium</taxon>
    </lineage>
</organism>
<dbReference type="InterPro" id="IPR050494">
    <property type="entry name" value="Ser_Thr_dual-spec_kinase"/>
</dbReference>
<proteinExistence type="predicted"/>
<dbReference type="Proteomes" id="UP000053732">
    <property type="component" value="Unassembled WGS sequence"/>
</dbReference>
<keyword evidence="4 7" id="KW-0418">Kinase</keyword>
<dbReference type="PROSITE" id="PS50011">
    <property type="entry name" value="PROTEIN_KINASE_DOM"/>
    <property type="match status" value="1"/>
</dbReference>
<dbReference type="EMBL" id="HG793138">
    <property type="protein sequence ID" value="CRL21177.1"/>
    <property type="molecule type" value="Genomic_DNA"/>
</dbReference>
<dbReference type="Gene3D" id="1.10.510.10">
    <property type="entry name" value="Transferase(Phosphotransferase) domain 1"/>
    <property type="match status" value="1"/>
</dbReference>
<evidence type="ECO:0000256" key="4">
    <source>
        <dbReference type="ARBA" id="ARBA00022777"/>
    </source>
</evidence>
<gene>
    <name evidence="7" type="ORF">PCAMFM013_S005g000341</name>
</gene>
<evidence type="ECO:0000256" key="3">
    <source>
        <dbReference type="ARBA" id="ARBA00022741"/>
    </source>
</evidence>
<keyword evidence="8" id="KW-1185">Reference proteome</keyword>